<evidence type="ECO:0000256" key="1">
    <source>
        <dbReference type="SAM" id="SignalP"/>
    </source>
</evidence>
<protein>
    <submittedName>
        <fullName evidence="3">GWxTD domain-containing protein</fullName>
    </submittedName>
</protein>
<feature type="signal peptide" evidence="1">
    <location>
        <begin position="1"/>
        <end position="20"/>
    </location>
</feature>
<keyword evidence="1" id="KW-0732">Signal</keyword>
<accession>A0A7V2ZLI0</accession>
<feature type="domain" description="GWxTD" evidence="2">
    <location>
        <begin position="305"/>
        <end position="438"/>
    </location>
</feature>
<organism evidence="3">
    <name type="scientific">Ignavibacterium album</name>
    <dbReference type="NCBI Taxonomy" id="591197"/>
    <lineage>
        <taxon>Bacteria</taxon>
        <taxon>Pseudomonadati</taxon>
        <taxon>Ignavibacteriota</taxon>
        <taxon>Ignavibacteria</taxon>
        <taxon>Ignavibacteriales</taxon>
        <taxon>Ignavibacteriaceae</taxon>
        <taxon>Ignavibacterium</taxon>
    </lineage>
</organism>
<dbReference type="InterPro" id="IPR030959">
    <property type="entry name" value="GWxTD_dom"/>
</dbReference>
<gene>
    <name evidence="3" type="ORF">ENS31_11145</name>
</gene>
<feature type="chain" id="PRO_5030857323" evidence="1">
    <location>
        <begin position="21"/>
        <end position="458"/>
    </location>
</feature>
<evidence type="ECO:0000313" key="3">
    <source>
        <dbReference type="EMBL" id="HFI92063.1"/>
    </source>
</evidence>
<comment type="caution">
    <text evidence="3">The sequence shown here is derived from an EMBL/GenBank/DDBJ whole genome shotgun (WGS) entry which is preliminary data.</text>
</comment>
<reference evidence="3" key="1">
    <citation type="journal article" date="2020" name="mSystems">
        <title>Genome- and Community-Level Interaction Insights into Carbon Utilization and Element Cycling Functions of Hydrothermarchaeota in Hydrothermal Sediment.</title>
        <authorList>
            <person name="Zhou Z."/>
            <person name="Liu Y."/>
            <person name="Xu W."/>
            <person name="Pan J."/>
            <person name="Luo Z.H."/>
            <person name="Li M."/>
        </authorList>
    </citation>
    <scope>NUCLEOTIDE SEQUENCE [LARGE SCALE GENOMIC DNA]</scope>
    <source>
        <strain evidence="3">SpSt-479</strain>
    </source>
</reference>
<dbReference type="Pfam" id="PF20094">
    <property type="entry name" value="GWxTD_dom"/>
    <property type="match status" value="1"/>
</dbReference>
<dbReference type="EMBL" id="DSUJ01000008">
    <property type="protein sequence ID" value="HFI92063.1"/>
    <property type="molecule type" value="Genomic_DNA"/>
</dbReference>
<dbReference type="AlphaFoldDB" id="A0A7V2ZLI0"/>
<evidence type="ECO:0000259" key="2">
    <source>
        <dbReference type="Pfam" id="PF20094"/>
    </source>
</evidence>
<proteinExistence type="predicted"/>
<dbReference type="NCBIfam" id="TIGR04514">
    <property type="entry name" value="GWxTD_dom"/>
    <property type="match status" value="1"/>
</dbReference>
<name>A0A7V2ZLI0_9BACT</name>
<sequence length="458" mass="52604">MKKIFTAILGLFLYINISFAQDAGFDFDYAQFAYDSTSNYVEIYYVFDQGKLTLVNKEGEFLVEASLTIQITDSTTSDTLVNNQWFIRHPVESKESISQSLVGVVSFILPKGTKQCIVKGTDLNNALNFRTITEFIRIRPFINANASISDIQLASKMVQGSENKNSVFYKNTYEVIPIPNLVFGGNQPALFFYSEIYNIGDPNFTEDTLKLNEIIFNSRGKVVLEKNKFISRKNSTRVEVGSFILSKLPTDTYTLAISLIDTSKNIGVTSSKRFFVYNPEVVDTDTSFHEAKPVLSSTFGTMSEEELDDIFDKSKYIATSQEIDKYKKLTGVEGKREFLFNFWNGRDKDPSTKENEYFYDYLQRVESANTRFGSMQKAGWKTDRGRVFIIYGEPSEIERYPNQIESRPYEIWYYNELEGGVYFVFADLTGFSEYTLVHSTKRGELRDDNWGRRTIIAR</sequence>